<reference evidence="1 2" key="1">
    <citation type="submission" date="2024-04" db="EMBL/GenBank/DDBJ databases">
        <authorList>
            <consortium name="Genoscope - CEA"/>
            <person name="William W."/>
        </authorList>
    </citation>
    <scope>NUCLEOTIDE SEQUENCE [LARGE SCALE GENOMIC DNA]</scope>
</reference>
<evidence type="ECO:0000313" key="2">
    <source>
        <dbReference type="Proteomes" id="UP001497497"/>
    </source>
</evidence>
<keyword evidence="2" id="KW-1185">Reference proteome</keyword>
<comment type="caution">
    <text evidence="1">The sequence shown here is derived from an EMBL/GenBank/DDBJ whole genome shotgun (WGS) entry which is preliminary data.</text>
</comment>
<protein>
    <submittedName>
        <fullName evidence="1">Uncharacterized protein</fullName>
    </submittedName>
</protein>
<gene>
    <name evidence="1" type="ORF">GSLYS_00021283001</name>
</gene>
<organism evidence="1 2">
    <name type="scientific">Lymnaea stagnalis</name>
    <name type="common">Great pond snail</name>
    <name type="synonym">Helix stagnalis</name>
    <dbReference type="NCBI Taxonomy" id="6523"/>
    <lineage>
        <taxon>Eukaryota</taxon>
        <taxon>Metazoa</taxon>
        <taxon>Spiralia</taxon>
        <taxon>Lophotrochozoa</taxon>
        <taxon>Mollusca</taxon>
        <taxon>Gastropoda</taxon>
        <taxon>Heterobranchia</taxon>
        <taxon>Euthyneura</taxon>
        <taxon>Panpulmonata</taxon>
        <taxon>Hygrophila</taxon>
        <taxon>Lymnaeoidea</taxon>
        <taxon>Lymnaeidae</taxon>
        <taxon>Lymnaea</taxon>
    </lineage>
</organism>
<evidence type="ECO:0000313" key="1">
    <source>
        <dbReference type="EMBL" id="CAL1547966.1"/>
    </source>
</evidence>
<name>A0AAV2ILD1_LYMST</name>
<feature type="non-terminal residue" evidence="1">
    <location>
        <position position="293"/>
    </location>
</feature>
<dbReference type="EMBL" id="CAXITT010001124">
    <property type="protein sequence ID" value="CAL1547966.1"/>
    <property type="molecule type" value="Genomic_DNA"/>
</dbReference>
<dbReference type="AlphaFoldDB" id="A0AAV2ILD1"/>
<dbReference type="Proteomes" id="UP001497497">
    <property type="component" value="Unassembled WGS sequence"/>
</dbReference>
<feature type="non-terminal residue" evidence="1">
    <location>
        <position position="1"/>
    </location>
</feature>
<proteinExistence type="predicted"/>
<accession>A0AAV2ILD1</accession>
<sequence>VPVTDIVCIHCSVRNEHGTTRGTGCLQVVPTEYWPHINITKNGARQPDTDEIFIREKDVIDLSCGYQAGDAEVRPKMHCDFDATIVSETDARITVGACPLNGKTCTCTGLYGLNYRASVHVRLMATPDPEHESYISVVKNAVQLEENPIVYVLDGDSLEITCALRTTPNYHYELSLSCDFLGDDENDEPAGVLKLVAKKTPMHMKRCYCCVMYGCNATITRDILLNVTYVNKPKLTLEPNLELARQSCVDGFLEDVDQLMYIGTVNLTDILIVNRKLAVVIETQAPGEDFVAV</sequence>